<keyword evidence="7 10" id="KW-0030">Aminoacyl-tRNA synthetase</keyword>
<dbReference type="InterPro" id="IPR013083">
    <property type="entry name" value="Znf_RING/FYVE/PHD"/>
</dbReference>
<reference evidence="14 15" key="1">
    <citation type="journal article" date="2023" name="Insect Mol. Biol.">
        <title>Genome sequencing provides insights into the evolution of gene families encoding plant cell wall-degrading enzymes in longhorned beetles.</title>
        <authorList>
            <person name="Shin N.R."/>
            <person name="Okamura Y."/>
            <person name="Kirsch R."/>
            <person name="Pauchet Y."/>
        </authorList>
    </citation>
    <scope>NUCLEOTIDE SEQUENCE [LARGE SCALE GENOMIC DNA]</scope>
    <source>
        <strain evidence="14">EAD_L_NR</strain>
    </source>
</reference>
<evidence type="ECO:0000313" key="14">
    <source>
        <dbReference type="EMBL" id="KAJ8924985.1"/>
    </source>
</evidence>
<dbReference type="SUPFAM" id="SSF50677">
    <property type="entry name" value="ValRS/IleRS/LeuRS editing domain"/>
    <property type="match status" value="2"/>
</dbReference>
<dbReference type="Pfam" id="PF00133">
    <property type="entry name" value="tRNA-synt_1"/>
    <property type="match status" value="1"/>
</dbReference>
<evidence type="ECO:0000256" key="6">
    <source>
        <dbReference type="ARBA" id="ARBA00022917"/>
    </source>
</evidence>
<dbReference type="Gene3D" id="3.40.50.620">
    <property type="entry name" value="HUPs"/>
    <property type="match status" value="2"/>
</dbReference>
<evidence type="ECO:0000256" key="8">
    <source>
        <dbReference type="ARBA" id="ARBA00029936"/>
    </source>
</evidence>
<comment type="similarity">
    <text evidence="1 10">Belongs to the class-I aminoacyl-tRNA synthetase family.</text>
</comment>
<dbReference type="InterPro" id="IPR009080">
    <property type="entry name" value="tRNAsynth_Ia_anticodon-bd"/>
</dbReference>
<dbReference type="InterPro" id="IPR002303">
    <property type="entry name" value="Valyl-tRNA_ligase"/>
</dbReference>
<dbReference type="Gene3D" id="3.90.740.10">
    <property type="entry name" value="Valyl/Leucyl/Isoleucyl-tRNA synthetase, editing domain"/>
    <property type="match status" value="1"/>
</dbReference>
<keyword evidence="4 10" id="KW-0547">Nucleotide-binding</keyword>
<keyword evidence="11" id="KW-0175">Coiled coil</keyword>
<dbReference type="FunFam" id="3.40.50.620:FF:000020">
    <property type="entry name" value="Valine--tRNA ligase, mitochondrial"/>
    <property type="match status" value="1"/>
</dbReference>
<evidence type="ECO:0000256" key="5">
    <source>
        <dbReference type="ARBA" id="ARBA00022840"/>
    </source>
</evidence>
<evidence type="ECO:0000256" key="2">
    <source>
        <dbReference type="ARBA" id="ARBA00013169"/>
    </source>
</evidence>
<dbReference type="InterPro" id="IPR002300">
    <property type="entry name" value="aa-tRNA-synth_Ia"/>
</dbReference>
<sequence length="1164" mass="132390">MSNSPVSELNPGYVPHEVESLGLGKGYFEPPVTSTKPFTLILPPPNITGTLHLGHALTATVEDVLVRWHRMLGTETVWVPGMDHAGIATQVVVEKRLWKEKRQTRHDVGRERFQEIVWEWKKKKSTVIAQQLDRLFVLLDWKKQVFTMDEHCSKAVQEAFVRLFESGLIYRADHLVNWSCVLRSAISDIEVEHLNIEGPTQVPVPGYEKPVEFGVITKFAYKVKDSDEEVVVATTRPETMLGDAAVAVHPQDQRYSRLVGRLLWHPFRKESIPVISDAFVDPDFGTVKFKSNMEVSKQPLNLHHSLKCSVCKNYLNVSPVLTSEDGKINKCGRCNLRGPQLTNRNSLYESIGSKLSFPCINEDCKQRLSWHEVQRHEKSCAYRKICCPFWACRDKNIAMNLLSDAGHFKKEHPGILCEGKAALSLEDIKKHQSFMRLLTVDGLPYLVIIHALGTGERIWIAVFNFDSSQKSYQIKLYSDDKMRKCVIYKEPVVLYDENQHCLYCLQNLCNVETHRYSKRYPEAQKEKFKFYTKIDVLCTKNVLLSEEMRFEIRIVPGDVTPAHDHVDFETGKRHNLPLLHVIDEEGRLTPSSGDFSTMKRFDAREAVTRRLDAMGLFRGREPHQTTVPVCSRSGDVVELLVRPQWFLKCGDMAERAAEDVRQGRLDIEPKQFEKVWFGWLENIRDWCISRQLWWGHQVPAYTCCLPNSPSKSVWVAAASVEEARTKAAKQLEANEEDLQVTRDEDVLDTWFSSALLPFVAFGWPRQTEDLSKYYPLSLMETGHDILFFWVARMGRKMSKSVGNVVAPENVIHGASLKELAEGSKESHEAGVLSKEELERAIRGQKKMFPEGIPECGTDALRFTLMSHNIKGHFINFDVSECYTNKTFCNKIWQATKFVKMRFAAVSEQQQLAEGKQELTLIDKWALSRLSYMVDAESTKRGLRTETSAAAATHCRTLLTSLDVGLRALAPFMPILAQHLHSHLPLFPGTAKSINFPTNLPWRDERLEDDVKQIMDVVVAIRRLKKIFNVTAKHNPKVHLVGASALLPSFLHVIQDLSACHQVHISNTVEGASKAGTVKDSVGSTQVFLTVPDELMKAIELDLPVMEKKKQKLLKELEKMRRMVSGVTYQVNAAPEAQRLHSIKIGTLEEKISRINYIQSLSKGG</sequence>
<evidence type="ECO:0000313" key="15">
    <source>
        <dbReference type="Proteomes" id="UP001159042"/>
    </source>
</evidence>
<dbReference type="SUPFAM" id="SSF52374">
    <property type="entry name" value="Nucleotidylyl transferase"/>
    <property type="match status" value="1"/>
</dbReference>
<dbReference type="Gene3D" id="3.30.40.10">
    <property type="entry name" value="Zinc/RING finger domain, C3HC4 (zinc finger)"/>
    <property type="match status" value="1"/>
</dbReference>
<dbReference type="EC" id="6.1.1.9" evidence="2"/>
<dbReference type="Proteomes" id="UP001159042">
    <property type="component" value="Unassembled WGS sequence"/>
</dbReference>
<dbReference type="InterPro" id="IPR009008">
    <property type="entry name" value="Val/Leu/Ile-tRNA-synth_edit"/>
</dbReference>
<comment type="caution">
    <text evidence="14">The sequence shown here is derived from an EMBL/GenBank/DDBJ whole genome shotgun (WGS) entry which is preliminary data.</text>
</comment>
<keyword evidence="5 10" id="KW-0067">ATP-binding</keyword>
<keyword evidence="6 10" id="KW-0648">Protein biosynthesis</keyword>
<dbReference type="PANTHER" id="PTHR11946:SF109">
    <property type="entry name" value="VALINE--TRNA LIGASE"/>
    <property type="match status" value="1"/>
</dbReference>
<comment type="catalytic activity">
    <reaction evidence="9">
        <text>tRNA(Val) + L-valine + ATP = L-valyl-tRNA(Val) + AMP + diphosphate</text>
        <dbReference type="Rhea" id="RHEA:10704"/>
        <dbReference type="Rhea" id="RHEA-COMP:9672"/>
        <dbReference type="Rhea" id="RHEA-COMP:9708"/>
        <dbReference type="ChEBI" id="CHEBI:30616"/>
        <dbReference type="ChEBI" id="CHEBI:33019"/>
        <dbReference type="ChEBI" id="CHEBI:57762"/>
        <dbReference type="ChEBI" id="CHEBI:78442"/>
        <dbReference type="ChEBI" id="CHEBI:78537"/>
        <dbReference type="ChEBI" id="CHEBI:456215"/>
        <dbReference type="EC" id="6.1.1.9"/>
    </reaction>
</comment>
<feature type="domain" description="Aminoacyl-tRNA synthetase class Ia" evidence="12">
    <location>
        <begin position="34"/>
        <end position="793"/>
    </location>
</feature>
<accession>A0AAV8WE57</accession>
<dbReference type="EMBL" id="JANEYG010000002">
    <property type="protein sequence ID" value="KAJ8924985.1"/>
    <property type="molecule type" value="Genomic_DNA"/>
</dbReference>
<evidence type="ECO:0000259" key="12">
    <source>
        <dbReference type="Pfam" id="PF00133"/>
    </source>
</evidence>
<dbReference type="PROSITE" id="PS00178">
    <property type="entry name" value="AA_TRNA_LIGASE_I"/>
    <property type="match status" value="1"/>
</dbReference>
<proteinExistence type="inferred from homology"/>
<name>A0AAV8WE57_9CUCU</name>
<dbReference type="AlphaFoldDB" id="A0AAV8WE57"/>
<dbReference type="InterPro" id="IPR013155">
    <property type="entry name" value="M/V/L/I-tRNA-synth_anticd-bd"/>
</dbReference>
<dbReference type="PANTHER" id="PTHR11946">
    <property type="entry name" value="VALYL-TRNA SYNTHETASES"/>
    <property type="match status" value="1"/>
</dbReference>
<feature type="domain" description="Methionyl/Valyl/Leucyl/Isoleucyl-tRNA synthetase anticodon-binding" evidence="13">
    <location>
        <begin position="936"/>
        <end position="1036"/>
    </location>
</feature>
<evidence type="ECO:0000256" key="10">
    <source>
        <dbReference type="RuleBase" id="RU363035"/>
    </source>
</evidence>
<dbReference type="GO" id="GO:0005829">
    <property type="term" value="C:cytosol"/>
    <property type="evidence" value="ECO:0007669"/>
    <property type="project" value="TreeGrafter"/>
</dbReference>
<dbReference type="GO" id="GO:0002161">
    <property type="term" value="F:aminoacyl-tRNA deacylase activity"/>
    <property type="evidence" value="ECO:0007669"/>
    <property type="project" value="InterPro"/>
</dbReference>
<feature type="coiled-coil region" evidence="11">
    <location>
        <begin position="717"/>
        <end position="744"/>
    </location>
</feature>
<evidence type="ECO:0000256" key="1">
    <source>
        <dbReference type="ARBA" id="ARBA00005594"/>
    </source>
</evidence>
<dbReference type="PRINTS" id="PR00986">
    <property type="entry name" value="TRNASYNTHVAL"/>
</dbReference>
<evidence type="ECO:0000256" key="4">
    <source>
        <dbReference type="ARBA" id="ARBA00022741"/>
    </source>
</evidence>
<dbReference type="SUPFAM" id="SSF49599">
    <property type="entry name" value="TRAF domain-like"/>
    <property type="match status" value="1"/>
</dbReference>
<evidence type="ECO:0000256" key="9">
    <source>
        <dbReference type="ARBA" id="ARBA00047552"/>
    </source>
</evidence>
<gene>
    <name evidence="14" type="ORF">NQ315_001150</name>
</gene>
<keyword evidence="15" id="KW-1185">Reference proteome</keyword>
<keyword evidence="3 10" id="KW-0436">Ligase</keyword>
<evidence type="ECO:0000259" key="13">
    <source>
        <dbReference type="Pfam" id="PF08264"/>
    </source>
</evidence>
<dbReference type="InterPro" id="IPR001412">
    <property type="entry name" value="aa-tRNA-synth_I_CS"/>
</dbReference>
<dbReference type="InterPro" id="IPR014729">
    <property type="entry name" value="Rossmann-like_a/b/a_fold"/>
</dbReference>
<organism evidence="14 15">
    <name type="scientific">Exocentrus adspersus</name>
    <dbReference type="NCBI Taxonomy" id="1586481"/>
    <lineage>
        <taxon>Eukaryota</taxon>
        <taxon>Metazoa</taxon>
        <taxon>Ecdysozoa</taxon>
        <taxon>Arthropoda</taxon>
        <taxon>Hexapoda</taxon>
        <taxon>Insecta</taxon>
        <taxon>Pterygota</taxon>
        <taxon>Neoptera</taxon>
        <taxon>Endopterygota</taxon>
        <taxon>Coleoptera</taxon>
        <taxon>Polyphaga</taxon>
        <taxon>Cucujiformia</taxon>
        <taxon>Chrysomeloidea</taxon>
        <taxon>Cerambycidae</taxon>
        <taxon>Lamiinae</taxon>
        <taxon>Acanthocinini</taxon>
        <taxon>Exocentrus</taxon>
    </lineage>
</organism>
<dbReference type="GO" id="GO:0005524">
    <property type="term" value="F:ATP binding"/>
    <property type="evidence" value="ECO:0007669"/>
    <property type="project" value="UniProtKB-KW"/>
</dbReference>
<dbReference type="Pfam" id="PF08264">
    <property type="entry name" value="Anticodon_1"/>
    <property type="match status" value="1"/>
</dbReference>
<feature type="coiled-coil region" evidence="11">
    <location>
        <begin position="1095"/>
        <end position="1122"/>
    </location>
</feature>
<dbReference type="FunFam" id="3.90.740.10:FF:000008">
    <property type="entry name" value="Valine--tRNA ligase, mitochondrial"/>
    <property type="match status" value="1"/>
</dbReference>
<evidence type="ECO:0000256" key="11">
    <source>
        <dbReference type="SAM" id="Coils"/>
    </source>
</evidence>
<evidence type="ECO:0000256" key="3">
    <source>
        <dbReference type="ARBA" id="ARBA00022598"/>
    </source>
</evidence>
<dbReference type="Gene3D" id="1.10.730.10">
    <property type="entry name" value="Isoleucyl-tRNA Synthetase, Domain 1"/>
    <property type="match status" value="2"/>
</dbReference>
<dbReference type="GO" id="GO:0004832">
    <property type="term" value="F:valine-tRNA ligase activity"/>
    <property type="evidence" value="ECO:0007669"/>
    <property type="project" value="UniProtKB-EC"/>
</dbReference>
<protein>
    <recommendedName>
        <fullName evidence="2">valine--tRNA ligase</fullName>
        <ecNumber evidence="2">6.1.1.9</ecNumber>
    </recommendedName>
    <alternativeName>
        <fullName evidence="8">Valyl-tRNA synthetase</fullName>
    </alternativeName>
</protein>
<dbReference type="SUPFAM" id="SSF47323">
    <property type="entry name" value="Anticodon-binding domain of a subclass of class I aminoacyl-tRNA synthetases"/>
    <property type="match status" value="1"/>
</dbReference>
<evidence type="ECO:0000256" key="7">
    <source>
        <dbReference type="ARBA" id="ARBA00023146"/>
    </source>
</evidence>
<dbReference type="GO" id="GO:0006438">
    <property type="term" value="P:valyl-tRNA aminoacylation"/>
    <property type="evidence" value="ECO:0007669"/>
    <property type="project" value="InterPro"/>
</dbReference>